<dbReference type="CDD" id="cd14728">
    <property type="entry name" value="Ere-like"/>
    <property type="match status" value="1"/>
</dbReference>
<dbReference type="PIRSF" id="PIRSF036794">
    <property type="entry name" value="UCP_erythr_ester"/>
    <property type="match status" value="1"/>
</dbReference>
<comment type="caution">
    <text evidence="1">The sequence shown here is derived from an EMBL/GenBank/DDBJ whole genome shotgun (WGS) entry which is preliminary data.</text>
</comment>
<proteinExistence type="predicted"/>
<gene>
    <name evidence="1" type="ORF">UCDDS831_g07365</name>
</gene>
<dbReference type="Gene3D" id="3.40.1660.10">
    <property type="entry name" value="EreA-like (biosynthetic domain)"/>
    <property type="match status" value="1"/>
</dbReference>
<dbReference type="Gene3D" id="3.30.1870.10">
    <property type="entry name" value="EreA-like, domain 2"/>
    <property type="match status" value="1"/>
</dbReference>
<protein>
    <submittedName>
        <fullName evidence="1">Putative erythromycin esterase</fullName>
    </submittedName>
</protein>
<dbReference type="EMBL" id="LAQI01000177">
    <property type="protein sequence ID" value="KKY15981.1"/>
    <property type="molecule type" value="Genomic_DNA"/>
</dbReference>
<dbReference type="InterPro" id="IPR052036">
    <property type="entry name" value="Hydrolase/PRTase-associated"/>
</dbReference>
<dbReference type="SUPFAM" id="SSF159501">
    <property type="entry name" value="EreA/ChaN-like"/>
    <property type="match status" value="1"/>
</dbReference>
<dbReference type="PANTHER" id="PTHR31299:SF0">
    <property type="entry name" value="ESTERASE, PUTATIVE (AFU_ORTHOLOGUE AFUA_1G05850)-RELATED"/>
    <property type="match status" value="1"/>
</dbReference>
<dbReference type="Proteomes" id="UP000034182">
    <property type="component" value="Unassembled WGS sequence"/>
</dbReference>
<evidence type="ECO:0000313" key="1">
    <source>
        <dbReference type="EMBL" id="KKY15981.1"/>
    </source>
</evidence>
<dbReference type="PANTHER" id="PTHR31299">
    <property type="entry name" value="ESTERASE, PUTATIVE (AFU_ORTHOLOGUE AFUA_1G05850)-RELATED"/>
    <property type="match status" value="1"/>
</dbReference>
<dbReference type="AlphaFoldDB" id="A0A0G2E0T4"/>
<dbReference type="GO" id="GO:0046677">
    <property type="term" value="P:response to antibiotic"/>
    <property type="evidence" value="ECO:0007669"/>
    <property type="project" value="InterPro"/>
</dbReference>
<organism evidence="1 2">
    <name type="scientific">Diplodia seriata</name>
    <dbReference type="NCBI Taxonomy" id="420778"/>
    <lineage>
        <taxon>Eukaryota</taxon>
        <taxon>Fungi</taxon>
        <taxon>Dikarya</taxon>
        <taxon>Ascomycota</taxon>
        <taxon>Pezizomycotina</taxon>
        <taxon>Dothideomycetes</taxon>
        <taxon>Dothideomycetes incertae sedis</taxon>
        <taxon>Botryosphaeriales</taxon>
        <taxon>Botryosphaeriaceae</taxon>
        <taxon>Diplodia</taxon>
    </lineage>
</organism>
<dbReference type="Pfam" id="PF05139">
    <property type="entry name" value="Erythro_esteras"/>
    <property type="match status" value="1"/>
</dbReference>
<evidence type="ECO:0000313" key="2">
    <source>
        <dbReference type="Proteomes" id="UP000034182"/>
    </source>
</evidence>
<accession>A0A0G2E0T4</accession>
<dbReference type="InterPro" id="IPR014622">
    <property type="entry name" value="UCP036794_erythomycin"/>
</dbReference>
<reference evidence="1 2" key="2">
    <citation type="submission" date="2015-05" db="EMBL/GenBank/DDBJ databases">
        <title>Distinctive expansion of gene families associated with plant cell wall degradation and secondary metabolism in the genomes of grapevine trunk pathogens.</title>
        <authorList>
            <person name="Lawrence D.P."/>
            <person name="Travadon R."/>
            <person name="Rolshausen P.E."/>
            <person name="Baumgartner K."/>
        </authorList>
    </citation>
    <scope>NUCLEOTIDE SEQUENCE [LARGE SCALE GENOMIC DNA]</scope>
    <source>
        <strain evidence="1">DS831</strain>
    </source>
</reference>
<reference evidence="1 2" key="1">
    <citation type="submission" date="2015-03" db="EMBL/GenBank/DDBJ databases">
        <authorList>
            <person name="Morales-Cruz A."/>
            <person name="Amrine K.C."/>
            <person name="Cantu D."/>
        </authorList>
    </citation>
    <scope>NUCLEOTIDE SEQUENCE [LARGE SCALE GENOMIC DNA]</scope>
    <source>
        <strain evidence="1">DS831</strain>
    </source>
</reference>
<name>A0A0G2E0T4_9PEZI</name>
<dbReference type="InterPro" id="IPR007815">
    <property type="entry name" value="Emycin_Estase"/>
</dbReference>
<sequence>MVQSVPTMIKEAAQRLPPIEDHAFGSMFDSFGQSHVVLIGDGSHGTSEFYRARAAITQHLITHHGFNVVAIEADWPDAKAVDRYVRHLPSKSTAQSIKNVGVFDHFPRWMWRNTEVQSFAHWLRRHNAALPPEQRVRFAGLDLYSMGASIRLVQDYLDRHADPATAALARRRYACLEPWTDDPAAYGRNAFLAGGGAAPCEKGVVHMLRDMLKNRLDMLAAARDDDGEDDFFDAEMNARLVRDAEEYYRAMFYGGGDASWNLRDSHFFGTLARLLQHEQQHRQKQRRKSGGPPAKAIVWAHNSHVGDARLTAMGESRNQLNLGQLCKERWGAGCSIVGCGTHAGTVAAAHEWDGPMEVVAVRPSRGDSYERLMHDAGVPSFMLDLREGVLDRELRKELMKKRLERFIGVIYRPDTERWSHYSKVVLPRQMDCLVWFDQTEAVHAFETAQPDEQPSAGETYPFGL</sequence>